<dbReference type="Proteomes" id="UP000002281">
    <property type="component" value="Chromosome 3"/>
</dbReference>
<evidence type="ECO:0000256" key="2">
    <source>
        <dbReference type="ARBA" id="ARBA00022475"/>
    </source>
</evidence>
<dbReference type="SMART" id="SM00179">
    <property type="entry name" value="EGF_CA"/>
    <property type="match status" value="1"/>
</dbReference>
<evidence type="ECO:0000256" key="4">
    <source>
        <dbReference type="ARBA" id="ARBA00022692"/>
    </source>
</evidence>
<evidence type="ECO:0000256" key="8">
    <source>
        <dbReference type="ARBA" id="ARBA00022989"/>
    </source>
</evidence>
<evidence type="ECO:0000256" key="5">
    <source>
        <dbReference type="ARBA" id="ARBA00022729"/>
    </source>
</evidence>
<organism evidence="16 17">
    <name type="scientific">Equus caballus</name>
    <name type="common">Horse</name>
    <dbReference type="NCBI Taxonomy" id="9796"/>
    <lineage>
        <taxon>Eukaryota</taxon>
        <taxon>Metazoa</taxon>
        <taxon>Chordata</taxon>
        <taxon>Craniata</taxon>
        <taxon>Vertebrata</taxon>
        <taxon>Euteleostomi</taxon>
        <taxon>Mammalia</taxon>
        <taxon>Eutheria</taxon>
        <taxon>Laurasiatheria</taxon>
        <taxon>Perissodactyla</taxon>
        <taxon>Equidae</taxon>
        <taxon>Equus</taxon>
    </lineage>
</organism>
<keyword evidence="9" id="KW-0472">Membrane</keyword>
<dbReference type="Bgee" id="ENSECAG00000018058">
    <property type="expression patterns" value="Expressed in blood and 8 other cell types or tissues"/>
</dbReference>
<dbReference type="PROSITE" id="PS50026">
    <property type="entry name" value="EGF_3"/>
    <property type="match status" value="1"/>
</dbReference>
<evidence type="ECO:0000256" key="11">
    <source>
        <dbReference type="ARBA" id="ARBA00023180"/>
    </source>
</evidence>
<feature type="chain" id="PRO_5040517777" description="EGF-like domain-containing protein" evidence="14">
    <location>
        <begin position="25"/>
        <end position="678"/>
    </location>
</feature>
<evidence type="ECO:0000256" key="1">
    <source>
        <dbReference type="ARBA" id="ARBA00004651"/>
    </source>
</evidence>
<evidence type="ECO:0000256" key="6">
    <source>
        <dbReference type="ARBA" id="ARBA00022737"/>
    </source>
</evidence>
<dbReference type="FunFam" id="2.10.25.10:FF:000177">
    <property type="entry name" value="Adhesion G protein-coupled receptor E2"/>
    <property type="match status" value="1"/>
</dbReference>
<dbReference type="InterPro" id="IPR003056">
    <property type="entry name" value="GPCR_2_ADGRE2_ADGRE5"/>
</dbReference>
<dbReference type="GO" id="GO:0005886">
    <property type="term" value="C:plasma membrane"/>
    <property type="evidence" value="ECO:0007669"/>
    <property type="project" value="UniProtKB-SubCell"/>
</dbReference>
<evidence type="ECO:0000256" key="13">
    <source>
        <dbReference type="SAM" id="MobiDB-lite"/>
    </source>
</evidence>
<dbReference type="PRINTS" id="PR01278">
    <property type="entry name" value="CD97PROTEIN"/>
</dbReference>
<keyword evidence="10" id="KW-1015">Disulfide bond</keyword>
<dbReference type="Pfam" id="PF07645">
    <property type="entry name" value="EGF_CA"/>
    <property type="match status" value="1"/>
</dbReference>
<reference evidence="16" key="2">
    <citation type="submission" date="2025-08" db="UniProtKB">
        <authorList>
            <consortium name="Ensembl"/>
        </authorList>
    </citation>
    <scope>IDENTIFICATION</scope>
    <source>
        <strain evidence="16">Thoroughbred</strain>
    </source>
</reference>
<dbReference type="CDD" id="cd00054">
    <property type="entry name" value="EGF_CA"/>
    <property type="match status" value="1"/>
</dbReference>
<dbReference type="SMART" id="SM00181">
    <property type="entry name" value="EGF"/>
    <property type="match status" value="2"/>
</dbReference>
<feature type="signal peptide" evidence="14">
    <location>
        <begin position="1"/>
        <end position="24"/>
    </location>
</feature>
<dbReference type="Gene3D" id="2.60.220.50">
    <property type="match status" value="1"/>
</dbReference>
<feature type="region of interest" description="Disordered" evidence="13">
    <location>
        <begin position="397"/>
        <end position="433"/>
    </location>
</feature>
<evidence type="ECO:0000256" key="14">
    <source>
        <dbReference type="SAM" id="SignalP"/>
    </source>
</evidence>
<dbReference type="InterPro" id="IPR000742">
    <property type="entry name" value="EGF"/>
</dbReference>
<sequence length="678" mass="72245">MRKRFLRLLPGLSVLLLLPLGAAALSSGASASAASVPPGCAPWCPQNSTCINATACRCRPGFSSWSGEIITNPADSCDDVDECSSGQHRCHNSTVCVNTMGSYRCCCRPGWTPLPGFRDNQNTTVCEEMSFPTWTPPPGIQSQSLSGFFEGVQDLRRHFKPASAQNTVRVVTGPRGPGQSPAVSGGCFRDLIQSVDELLKAPGDLETLALPDRHHTVTHLLSGLEEILRTLAKAMPGASFTYQSSEGTELSLVIQEQGHGNVTLGQSHARMVLDWAMAAGAVGSGPAVAGILSSPNMQKPLANASLELDPERQAELEETHDSPLRGIQWRLLSAVKSVLLSNTNTTKLDPKVTVIFSHRVYYLPSVSLSVSAPQGRDVGLPWSRLCPHLAHAAGAQRAAAYEEQPSSASARAQDPRGVQANLSGHPHLPTARDARDTAGADLCLLEGSWPRGRALGHHRVPEAGQPERQHHLPGLAGQHGQPGEPRGCGEGGSRAGCDHLRGAEPLSAVPPPGSPHLPAVQSHPEHQHLPPPAALALPLPGPPPLPHGHRPNGDQGAVRTHRGRLTLSLPGLLHLDAAGGPAPLPHCTKPDGGQLLQCEQVHEVAHVPCGLRRPGRDRGHFCSIQASSLWNINPLLAPLRKWIYMGLPWTSLCHLLCQLSFLSDDSLDVEKQTVFPQQ</sequence>
<keyword evidence="5 14" id="KW-0732">Signal</keyword>
<feature type="domain" description="EGF-like" evidence="15">
    <location>
        <begin position="79"/>
        <end position="118"/>
    </location>
</feature>
<dbReference type="PANTHER" id="PTHR24039">
    <property type="entry name" value="FIBRILLIN-RELATED"/>
    <property type="match status" value="1"/>
</dbReference>
<comment type="caution">
    <text evidence="12">Lacks conserved residue(s) required for the propagation of feature annotation.</text>
</comment>
<evidence type="ECO:0000256" key="3">
    <source>
        <dbReference type="ARBA" id="ARBA00022536"/>
    </source>
</evidence>
<proteinExistence type="predicted"/>
<dbReference type="Gene3D" id="2.10.25.10">
    <property type="entry name" value="Laminin"/>
    <property type="match status" value="2"/>
</dbReference>
<dbReference type="InterPro" id="IPR001881">
    <property type="entry name" value="EGF-like_Ca-bd_dom"/>
</dbReference>
<dbReference type="InterPro" id="IPR049883">
    <property type="entry name" value="NOTCH1_EGF-like"/>
</dbReference>
<keyword evidence="6" id="KW-0677">Repeat</keyword>
<comment type="subcellular location">
    <subcellularLocation>
        <location evidence="1">Cell membrane</location>
        <topology evidence="1">Multi-pass membrane protein</topology>
    </subcellularLocation>
</comment>
<evidence type="ECO:0000256" key="7">
    <source>
        <dbReference type="ARBA" id="ARBA00022837"/>
    </source>
</evidence>
<evidence type="ECO:0000259" key="15">
    <source>
        <dbReference type="PROSITE" id="PS50026"/>
    </source>
</evidence>
<dbReference type="FunFam" id="2.10.25.10:FF:000269">
    <property type="entry name" value="Adhesion G protein-coupled receptor E2"/>
    <property type="match status" value="1"/>
</dbReference>
<dbReference type="GeneTree" id="ENSGT00940000162597"/>
<name>F6Q394_HORSE</name>
<keyword evidence="11" id="KW-0325">Glycoprotein</keyword>
<keyword evidence="3 12" id="KW-0245">EGF-like domain</keyword>
<evidence type="ECO:0000313" key="17">
    <source>
        <dbReference type="Proteomes" id="UP000002281"/>
    </source>
</evidence>
<dbReference type="GO" id="GO:0005509">
    <property type="term" value="F:calcium ion binding"/>
    <property type="evidence" value="ECO:0007669"/>
    <property type="project" value="InterPro"/>
</dbReference>
<reference evidence="16 17" key="1">
    <citation type="journal article" date="2009" name="Science">
        <title>Genome sequence, comparative analysis, and population genetics of the domestic horse.</title>
        <authorList>
            <consortium name="Broad Institute Genome Sequencing Platform"/>
            <consortium name="Broad Institute Whole Genome Assembly Team"/>
            <person name="Wade C.M."/>
            <person name="Giulotto E."/>
            <person name="Sigurdsson S."/>
            <person name="Zoli M."/>
            <person name="Gnerre S."/>
            <person name="Imsland F."/>
            <person name="Lear T.L."/>
            <person name="Adelson D.L."/>
            <person name="Bailey E."/>
            <person name="Bellone R.R."/>
            <person name="Bloecker H."/>
            <person name="Distl O."/>
            <person name="Edgar R.C."/>
            <person name="Garber M."/>
            <person name="Leeb T."/>
            <person name="Mauceli E."/>
            <person name="MacLeod J.N."/>
            <person name="Penedo M.C.T."/>
            <person name="Raison J.M."/>
            <person name="Sharpe T."/>
            <person name="Vogel J."/>
            <person name="Andersson L."/>
            <person name="Antczak D.F."/>
            <person name="Biagi T."/>
            <person name="Binns M.M."/>
            <person name="Chowdhary B.P."/>
            <person name="Coleman S.J."/>
            <person name="Della Valle G."/>
            <person name="Fryc S."/>
            <person name="Guerin G."/>
            <person name="Hasegawa T."/>
            <person name="Hill E.W."/>
            <person name="Jurka J."/>
            <person name="Kiialainen A."/>
            <person name="Lindgren G."/>
            <person name="Liu J."/>
            <person name="Magnani E."/>
            <person name="Mickelson J.R."/>
            <person name="Murray J."/>
            <person name="Nergadze S.G."/>
            <person name="Onofrio R."/>
            <person name="Pedroni S."/>
            <person name="Piras M.F."/>
            <person name="Raudsepp T."/>
            <person name="Rocchi M."/>
            <person name="Roeed K.H."/>
            <person name="Ryder O.A."/>
            <person name="Searle S."/>
            <person name="Skow L."/>
            <person name="Swinburne J.E."/>
            <person name="Syvaenen A.C."/>
            <person name="Tozaki T."/>
            <person name="Valberg S.J."/>
            <person name="Vaudin M."/>
            <person name="White J.R."/>
            <person name="Zody M.C."/>
            <person name="Lander E.S."/>
            <person name="Lindblad-Toh K."/>
        </authorList>
    </citation>
    <scope>NUCLEOTIDE SEQUENCE [LARGE SCALE GENOMIC DNA]</scope>
    <source>
        <strain evidence="16 17">Thoroughbred</strain>
    </source>
</reference>
<evidence type="ECO:0000256" key="12">
    <source>
        <dbReference type="PROSITE-ProRule" id="PRU00076"/>
    </source>
</evidence>
<keyword evidence="4" id="KW-0812">Transmembrane</keyword>
<feature type="region of interest" description="Disordered" evidence="13">
    <location>
        <begin position="463"/>
        <end position="558"/>
    </location>
</feature>
<dbReference type="AlphaFoldDB" id="F6Q394"/>
<gene>
    <name evidence="16" type="primary">LOC100053318</name>
</gene>
<keyword evidence="17" id="KW-1185">Reference proteome</keyword>
<dbReference type="SUPFAM" id="SSF57196">
    <property type="entry name" value="EGF/Laminin"/>
    <property type="match status" value="1"/>
</dbReference>
<dbReference type="HOGENOM" id="CLU_002753_3_7_1"/>
<dbReference type="GO" id="GO:0004930">
    <property type="term" value="F:G protein-coupled receptor activity"/>
    <property type="evidence" value="ECO:0007669"/>
    <property type="project" value="InterPro"/>
</dbReference>
<keyword evidence="2" id="KW-1003">Cell membrane</keyword>
<reference evidence="16" key="3">
    <citation type="submission" date="2025-09" db="UniProtKB">
        <authorList>
            <consortium name="Ensembl"/>
        </authorList>
    </citation>
    <scope>IDENTIFICATION</scope>
    <source>
        <strain evidence="16">Thoroughbred</strain>
    </source>
</reference>
<keyword evidence="8" id="KW-1133">Transmembrane helix</keyword>
<dbReference type="InterPro" id="IPR046338">
    <property type="entry name" value="GAIN_dom_sf"/>
</dbReference>
<dbReference type="PROSITE" id="PS01187">
    <property type="entry name" value="EGF_CA"/>
    <property type="match status" value="1"/>
</dbReference>
<dbReference type="Ensembl" id="ENSECAT00000019310.4">
    <property type="protein sequence ID" value="ENSECAP00000015799.4"/>
    <property type="gene ID" value="ENSECAG00000018058.4"/>
</dbReference>
<accession>F6Q394</accession>
<keyword evidence="7" id="KW-0106">Calcium</keyword>
<protein>
    <recommendedName>
        <fullName evidence="15">EGF-like domain-containing protein</fullName>
    </recommendedName>
</protein>
<evidence type="ECO:0000313" key="16">
    <source>
        <dbReference type="Ensembl" id="ENSECAP00000015799.4"/>
    </source>
</evidence>
<evidence type="ECO:0000256" key="10">
    <source>
        <dbReference type="ARBA" id="ARBA00023157"/>
    </source>
</evidence>
<evidence type="ECO:0000256" key="9">
    <source>
        <dbReference type="ARBA" id="ARBA00023136"/>
    </source>
</evidence>
<feature type="compositionally biased region" description="Pro residues" evidence="13">
    <location>
        <begin position="529"/>
        <end position="546"/>
    </location>
</feature>
<dbReference type="PROSITE" id="PS00010">
    <property type="entry name" value="ASX_HYDROXYL"/>
    <property type="match status" value="1"/>
</dbReference>
<dbReference type="InterPro" id="IPR018097">
    <property type="entry name" value="EGF_Ca-bd_CS"/>
</dbReference>
<dbReference type="InterPro" id="IPR000152">
    <property type="entry name" value="EGF-type_Asp/Asn_hydroxyl_site"/>
</dbReference>